<sequence>MDAWRSEFETLLDFVPPPSPRHVTSSRRRPVPPSAARPSATPEALLPWQPSYLSIAQATTGRIAPVPRWALGARSREVDSPFNALRSTAMSNGDASGFS</sequence>
<dbReference type="Proteomes" id="UP001218188">
    <property type="component" value="Unassembled WGS sequence"/>
</dbReference>
<dbReference type="EMBL" id="JARJCM010000005">
    <property type="protein sequence ID" value="KAJ7045221.1"/>
    <property type="molecule type" value="Genomic_DNA"/>
</dbReference>
<comment type="caution">
    <text evidence="2">The sequence shown here is derived from an EMBL/GenBank/DDBJ whole genome shotgun (WGS) entry which is preliminary data.</text>
</comment>
<dbReference type="AlphaFoldDB" id="A0AAD6TH43"/>
<organism evidence="2 3">
    <name type="scientific">Mycena alexandri</name>
    <dbReference type="NCBI Taxonomy" id="1745969"/>
    <lineage>
        <taxon>Eukaryota</taxon>
        <taxon>Fungi</taxon>
        <taxon>Dikarya</taxon>
        <taxon>Basidiomycota</taxon>
        <taxon>Agaricomycotina</taxon>
        <taxon>Agaricomycetes</taxon>
        <taxon>Agaricomycetidae</taxon>
        <taxon>Agaricales</taxon>
        <taxon>Marasmiineae</taxon>
        <taxon>Mycenaceae</taxon>
        <taxon>Mycena</taxon>
    </lineage>
</organism>
<feature type="region of interest" description="Disordered" evidence="1">
    <location>
        <begin position="15"/>
        <end position="43"/>
    </location>
</feature>
<accession>A0AAD6TH43</accession>
<protein>
    <submittedName>
        <fullName evidence="2">Uncharacterized protein</fullName>
    </submittedName>
</protein>
<evidence type="ECO:0000313" key="3">
    <source>
        <dbReference type="Proteomes" id="UP001218188"/>
    </source>
</evidence>
<evidence type="ECO:0000313" key="2">
    <source>
        <dbReference type="EMBL" id="KAJ7045221.1"/>
    </source>
</evidence>
<evidence type="ECO:0000256" key="1">
    <source>
        <dbReference type="SAM" id="MobiDB-lite"/>
    </source>
</evidence>
<keyword evidence="3" id="KW-1185">Reference proteome</keyword>
<name>A0AAD6TH43_9AGAR</name>
<proteinExistence type="predicted"/>
<reference evidence="2" key="1">
    <citation type="submission" date="2023-03" db="EMBL/GenBank/DDBJ databases">
        <title>Massive genome expansion in bonnet fungi (Mycena s.s.) driven by repeated elements and novel gene families across ecological guilds.</title>
        <authorList>
            <consortium name="Lawrence Berkeley National Laboratory"/>
            <person name="Harder C.B."/>
            <person name="Miyauchi S."/>
            <person name="Viragh M."/>
            <person name="Kuo A."/>
            <person name="Thoen E."/>
            <person name="Andreopoulos B."/>
            <person name="Lu D."/>
            <person name="Skrede I."/>
            <person name="Drula E."/>
            <person name="Henrissat B."/>
            <person name="Morin E."/>
            <person name="Kohler A."/>
            <person name="Barry K."/>
            <person name="LaButti K."/>
            <person name="Morin E."/>
            <person name="Salamov A."/>
            <person name="Lipzen A."/>
            <person name="Mereny Z."/>
            <person name="Hegedus B."/>
            <person name="Baldrian P."/>
            <person name="Stursova M."/>
            <person name="Weitz H."/>
            <person name="Taylor A."/>
            <person name="Grigoriev I.V."/>
            <person name="Nagy L.G."/>
            <person name="Martin F."/>
            <person name="Kauserud H."/>
        </authorList>
    </citation>
    <scope>NUCLEOTIDE SEQUENCE</scope>
    <source>
        <strain evidence="2">CBHHK200</strain>
    </source>
</reference>
<gene>
    <name evidence="2" type="ORF">C8F04DRAFT_1249649</name>
</gene>